<dbReference type="InterPro" id="IPR011008">
    <property type="entry name" value="Dimeric_a/b-barrel"/>
</dbReference>
<feature type="domain" description="ABM" evidence="1">
    <location>
        <begin position="2"/>
        <end position="96"/>
    </location>
</feature>
<name>A0A3P4B7F8_9BURK</name>
<keyword evidence="3" id="KW-1185">Reference proteome</keyword>
<dbReference type="GO" id="GO:0004497">
    <property type="term" value="F:monooxygenase activity"/>
    <property type="evidence" value="ECO:0007669"/>
    <property type="project" value="UniProtKB-KW"/>
</dbReference>
<accession>A0A3P4B7F8</accession>
<dbReference type="OrthoDB" id="9798157at2"/>
<evidence type="ECO:0000259" key="1">
    <source>
        <dbReference type="PROSITE" id="PS51725"/>
    </source>
</evidence>
<dbReference type="SUPFAM" id="SSF54909">
    <property type="entry name" value="Dimeric alpha+beta barrel"/>
    <property type="match status" value="1"/>
</dbReference>
<keyword evidence="2" id="KW-0560">Oxidoreductase</keyword>
<sequence>MVLEIADMEIKPGLEQEFEQAVQASLPIFRKAPGFIDLSLQRGIENPARYRVLLRWKTLEDHTEGFRKSEGFQQWRQLVGHCFVDAPHVDHSVCVVQS</sequence>
<dbReference type="Gene3D" id="3.30.70.100">
    <property type="match status" value="1"/>
</dbReference>
<keyword evidence="2" id="KW-0503">Monooxygenase</keyword>
<gene>
    <name evidence="2" type="ORF">PIGHUM_03530</name>
</gene>
<dbReference type="PROSITE" id="PS51725">
    <property type="entry name" value="ABM"/>
    <property type="match status" value="1"/>
</dbReference>
<dbReference type="AlphaFoldDB" id="A0A3P4B7F8"/>
<dbReference type="EMBL" id="UWPJ01000027">
    <property type="protein sequence ID" value="VCU71446.1"/>
    <property type="molecule type" value="Genomic_DNA"/>
</dbReference>
<proteinExistence type="predicted"/>
<evidence type="ECO:0000313" key="3">
    <source>
        <dbReference type="Proteomes" id="UP000277294"/>
    </source>
</evidence>
<dbReference type="Proteomes" id="UP000277294">
    <property type="component" value="Unassembled WGS sequence"/>
</dbReference>
<dbReference type="RefSeq" id="WP_124081007.1">
    <property type="nucleotide sequence ID" value="NZ_UWPJ01000027.1"/>
</dbReference>
<reference evidence="2 3" key="1">
    <citation type="submission" date="2018-10" db="EMBL/GenBank/DDBJ databases">
        <authorList>
            <person name="Criscuolo A."/>
        </authorList>
    </citation>
    <scope>NUCLEOTIDE SEQUENCE [LARGE SCALE GENOMIC DNA]</scope>
    <source>
        <strain evidence="2">DnA1</strain>
    </source>
</reference>
<dbReference type="Pfam" id="PF03992">
    <property type="entry name" value="ABM"/>
    <property type="match status" value="1"/>
</dbReference>
<dbReference type="InterPro" id="IPR007138">
    <property type="entry name" value="ABM_dom"/>
</dbReference>
<organism evidence="2 3">
    <name type="scientific">Pigmentiphaga humi</name>
    <dbReference type="NCBI Taxonomy" id="2478468"/>
    <lineage>
        <taxon>Bacteria</taxon>
        <taxon>Pseudomonadati</taxon>
        <taxon>Pseudomonadota</taxon>
        <taxon>Betaproteobacteria</taxon>
        <taxon>Burkholderiales</taxon>
        <taxon>Alcaligenaceae</taxon>
        <taxon>Pigmentiphaga</taxon>
    </lineage>
</organism>
<protein>
    <submittedName>
        <fullName evidence="2">Antibiotic biosynthesis monooxygenase</fullName>
    </submittedName>
</protein>
<evidence type="ECO:0000313" key="2">
    <source>
        <dbReference type="EMBL" id="VCU71446.1"/>
    </source>
</evidence>